<dbReference type="OrthoDB" id="341259at2759"/>
<dbReference type="PROSITE" id="PS50297">
    <property type="entry name" value="ANK_REP_REGION"/>
    <property type="match status" value="1"/>
</dbReference>
<proteinExistence type="predicted"/>
<organism evidence="8 9">
    <name type="scientific">Hyaloscypha bicolor E</name>
    <dbReference type="NCBI Taxonomy" id="1095630"/>
    <lineage>
        <taxon>Eukaryota</taxon>
        <taxon>Fungi</taxon>
        <taxon>Dikarya</taxon>
        <taxon>Ascomycota</taxon>
        <taxon>Pezizomycotina</taxon>
        <taxon>Leotiomycetes</taxon>
        <taxon>Helotiales</taxon>
        <taxon>Hyaloscyphaceae</taxon>
        <taxon>Hyaloscypha</taxon>
        <taxon>Hyaloscypha bicolor</taxon>
    </lineage>
</organism>
<evidence type="ECO:0000256" key="1">
    <source>
        <dbReference type="ARBA" id="ARBA00022723"/>
    </source>
</evidence>
<dbReference type="SMART" id="SM00248">
    <property type="entry name" value="ANK"/>
    <property type="match status" value="2"/>
</dbReference>
<dbReference type="InParanoid" id="A0A2J6SKE2"/>
<keyword evidence="4" id="KW-0862">Zinc</keyword>
<dbReference type="PANTHER" id="PTHR24171">
    <property type="entry name" value="ANKYRIN REPEAT DOMAIN-CONTAINING PROTEIN 39-RELATED"/>
    <property type="match status" value="1"/>
</dbReference>
<dbReference type="AlphaFoldDB" id="A0A2J6SKE2"/>
<dbReference type="EMBL" id="KZ613912">
    <property type="protein sequence ID" value="PMD51213.1"/>
    <property type="molecule type" value="Genomic_DNA"/>
</dbReference>
<accession>A0A2J6SKE2</accession>
<evidence type="ECO:0000256" key="2">
    <source>
        <dbReference type="ARBA" id="ARBA00022737"/>
    </source>
</evidence>
<keyword evidence="3" id="KW-0863">Zinc-finger</keyword>
<dbReference type="RefSeq" id="XP_024728117.1">
    <property type="nucleotide sequence ID" value="XM_024871197.1"/>
</dbReference>
<dbReference type="GeneID" id="36579279"/>
<dbReference type="Pfam" id="PF12796">
    <property type="entry name" value="Ank_2"/>
    <property type="match status" value="1"/>
</dbReference>
<feature type="repeat" description="ANK" evidence="6">
    <location>
        <begin position="61"/>
        <end position="93"/>
    </location>
</feature>
<dbReference type="Gene3D" id="3.30.60.90">
    <property type="match status" value="1"/>
</dbReference>
<dbReference type="Proteomes" id="UP000235371">
    <property type="component" value="Unassembled WGS sequence"/>
</dbReference>
<reference evidence="8 9" key="1">
    <citation type="submission" date="2016-04" db="EMBL/GenBank/DDBJ databases">
        <title>A degradative enzymes factory behind the ericoid mycorrhizal symbiosis.</title>
        <authorList>
            <consortium name="DOE Joint Genome Institute"/>
            <person name="Martino E."/>
            <person name="Morin E."/>
            <person name="Grelet G."/>
            <person name="Kuo A."/>
            <person name="Kohler A."/>
            <person name="Daghino S."/>
            <person name="Barry K."/>
            <person name="Choi C."/>
            <person name="Cichocki N."/>
            <person name="Clum A."/>
            <person name="Copeland A."/>
            <person name="Hainaut M."/>
            <person name="Haridas S."/>
            <person name="Labutti K."/>
            <person name="Lindquist E."/>
            <person name="Lipzen A."/>
            <person name="Khouja H.-R."/>
            <person name="Murat C."/>
            <person name="Ohm R."/>
            <person name="Olson A."/>
            <person name="Spatafora J."/>
            <person name="Veneault-Fourrey C."/>
            <person name="Henrissat B."/>
            <person name="Grigoriev I."/>
            <person name="Martin F."/>
            <person name="Perotto S."/>
        </authorList>
    </citation>
    <scope>NUCLEOTIDE SEQUENCE [LARGE SCALE GENOMIC DNA]</scope>
    <source>
        <strain evidence="8 9">E</strain>
    </source>
</reference>
<dbReference type="SUPFAM" id="SSF48403">
    <property type="entry name" value="Ankyrin repeat"/>
    <property type="match status" value="1"/>
</dbReference>
<evidence type="ECO:0000313" key="9">
    <source>
        <dbReference type="Proteomes" id="UP000235371"/>
    </source>
</evidence>
<evidence type="ECO:0000256" key="5">
    <source>
        <dbReference type="ARBA" id="ARBA00023043"/>
    </source>
</evidence>
<evidence type="ECO:0000256" key="6">
    <source>
        <dbReference type="PROSITE-ProRule" id="PRU00023"/>
    </source>
</evidence>
<dbReference type="InterPro" id="IPR000433">
    <property type="entry name" value="Znf_ZZ"/>
</dbReference>
<gene>
    <name evidence="8" type="ORF">K444DRAFT_227210</name>
</gene>
<dbReference type="PROSITE" id="PS01357">
    <property type="entry name" value="ZF_ZZ_1"/>
    <property type="match status" value="1"/>
</dbReference>
<dbReference type="InterPro" id="IPR036770">
    <property type="entry name" value="Ankyrin_rpt-contain_sf"/>
</dbReference>
<feature type="domain" description="ZZ-type" evidence="7">
    <location>
        <begin position="140"/>
        <end position="166"/>
    </location>
</feature>
<keyword evidence="1" id="KW-0479">Metal-binding</keyword>
<protein>
    <submittedName>
        <fullName evidence="8">Ankyrin</fullName>
    </submittedName>
</protein>
<dbReference type="STRING" id="1095630.A0A2J6SKE2"/>
<evidence type="ECO:0000313" key="8">
    <source>
        <dbReference type="EMBL" id="PMD51213.1"/>
    </source>
</evidence>
<keyword evidence="9" id="KW-1185">Reference proteome</keyword>
<dbReference type="InterPro" id="IPR002110">
    <property type="entry name" value="Ankyrin_rpt"/>
</dbReference>
<keyword evidence="2" id="KW-0677">Repeat</keyword>
<dbReference type="GO" id="GO:0008270">
    <property type="term" value="F:zinc ion binding"/>
    <property type="evidence" value="ECO:0007669"/>
    <property type="project" value="UniProtKB-KW"/>
</dbReference>
<name>A0A2J6SKE2_9HELO</name>
<dbReference type="Gene3D" id="1.25.40.20">
    <property type="entry name" value="Ankyrin repeat-containing domain"/>
    <property type="match status" value="1"/>
</dbReference>
<evidence type="ECO:0000256" key="4">
    <source>
        <dbReference type="ARBA" id="ARBA00022833"/>
    </source>
</evidence>
<evidence type="ECO:0000259" key="7">
    <source>
        <dbReference type="PROSITE" id="PS01357"/>
    </source>
</evidence>
<dbReference type="SUPFAM" id="SSF57850">
    <property type="entry name" value="RING/U-box"/>
    <property type="match status" value="1"/>
</dbReference>
<keyword evidence="5 6" id="KW-0040">ANK repeat</keyword>
<sequence length="191" mass="20980">MGGKAGVELLLGRGADINRRDPQGRLAVQLAMSGDEASMVKYLLSLGASSDWTYTDMQDTQGWTPLHWACRNGDVDTVQLLIDSGADLQNENMQLWTPLDVATFSGNGSLAFTLSRLQGSTGTEMKQKILAPGYEHDIGCYSCFFEICGPCYQCKDCREFFLCFRCIEDAAVIHDSNHTFNAIEEGDVDGD</sequence>
<dbReference type="InterPro" id="IPR043145">
    <property type="entry name" value="Znf_ZZ_sf"/>
</dbReference>
<evidence type="ECO:0000256" key="3">
    <source>
        <dbReference type="ARBA" id="ARBA00022771"/>
    </source>
</evidence>
<dbReference type="PROSITE" id="PS50088">
    <property type="entry name" value="ANK_REPEAT"/>
    <property type="match status" value="1"/>
</dbReference>